<evidence type="ECO:0008006" key="4">
    <source>
        <dbReference type="Google" id="ProtNLM"/>
    </source>
</evidence>
<dbReference type="NCBIfam" id="TIGR02532">
    <property type="entry name" value="IV_pilin_GFxxxE"/>
    <property type="match status" value="1"/>
</dbReference>
<dbReference type="InterPro" id="IPR012902">
    <property type="entry name" value="N_methyl_site"/>
</dbReference>
<dbReference type="PRINTS" id="PR00813">
    <property type="entry name" value="BCTERIALGSPG"/>
</dbReference>
<reference evidence="3" key="1">
    <citation type="journal article" date="2015" name="Nature">
        <title>Complex archaea that bridge the gap between prokaryotes and eukaryotes.</title>
        <authorList>
            <person name="Spang A."/>
            <person name="Saw J.H."/>
            <person name="Jorgensen S.L."/>
            <person name="Zaremba-Niedzwiedzka K."/>
            <person name="Martijn J."/>
            <person name="Lind A.E."/>
            <person name="van Eijk R."/>
            <person name="Schleper C."/>
            <person name="Guy L."/>
            <person name="Ettema T.J."/>
        </authorList>
    </citation>
    <scope>NUCLEOTIDE SEQUENCE</scope>
</reference>
<keyword evidence="2" id="KW-0472">Membrane</keyword>
<accession>A0A0F9MDU6</accession>
<sequence length="188" mass="20384">MSKSPKRIRPAAGFTLVELLVVVAIIVLLVGILVPIVPAVLRDAEAVRSKARIIALQSGCSAYKTETGYYPGQLHIDRLGTNETNKFTGSQYLALSLYEDGYVDYSTDDAITIDGQKAGGASIALQNSVSDRFSDALAVLYFPAKLGVATVDQYDVDHNIEYIRGNGNPSQFASFIKDGRFTGNRPYN</sequence>
<protein>
    <recommendedName>
        <fullName evidence="4">Type II secretion system protein GspG C-terminal domain-containing protein</fullName>
    </recommendedName>
</protein>
<feature type="transmembrane region" description="Helical" evidence="2">
    <location>
        <begin position="12"/>
        <end position="41"/>
    </location>
</feature>
<dbReference type="GO" id="GO:0015628">
    <property type="term" value="P:protein secretion by the type II secretion system"/>
    <property type="evidence" value="ECO:0007669"/>
    <property type="project" value="InterPro"/>
</dbReference>
<evidence type="ECO:0000313" key="3">
    <source>
        <dbReference type="EMBL" id="KKM67332.1"/>
    </source>
</evidence>
<organism evidence="3">
    <name type="scientific">marine sediment metagenome</name>
    <dbReference type="NCBI Taxonomy" id="412755"/>
    <lineage>
        <taxon>unclassified sequences</taxon>
        <taxon>metagenomes</taxon>
        <taxon>ecological metagenomes</taxon>
    </lineage>
</organism>
<keyword evidence="2" id="KW-1133">Transmembrane helix</keyword>
<dbReference type="PANTHER" id="PTHR30093">
    <property type="entry name" value="GENERAL SECRETION PATHWAY PROTEIN G"/>
    <property type="match status" value="1"/>
</dbReference>
<dbReference type="InterPro" id="IPR045584">
    <property type="entry name" value="Pilin-like"/>
</dbReference>
<proteinExistence type="predicted"/>
<evidence type="ECO:0000256" key="1">
    <source>
        <dbReference type="ARBA" id="ARBA00022481"/>
    </source>
</evidence>
<dbReference type="InterPro" id="IPR000983">
    <property type="entry name" value="Bac_GSPG_pilin"/>
</dbReference>
<evidence type="ECO:0000256" key="2">
    <source>
        <dbReference type="SAM" id="Phobius"/>
    </source>
</evidence>
<dbReference type="EMBL" id="LAZR01010366">
    <property type="protein sequence ID" value="KKM67332.1"/>
    <property type="molecule type" value="Genomic_DNA"/>
</dbReference>
<gene>
    <name evidence="3" type="ORF">LCGC14_1472190</name>
</gene>
<dbReference type="PROSITE" id="PS00409">
    <property type="entry name" value="PROKAR_NTER_METHYL"/>
    <property type="match status" value="1"/>
</dbReference>
<comment type="caution">
    <text evidence="3">The sequence shown here is derived from an EMBL/GenBank/DDBJ whole genome shotgun (WGS) entry which is preliminary data.</text>
</comment>
<keyword evidence="1" id="KW-0488">Methylation</keyword>
<feature type="non-terminal residue" evidence="3">
    <location>
        <position position="188"/>
    </location>
</feature>
<dbReference type="GO" id="GO:0015627">
    <property type="term" value="C:type II protein secretion system complex"/>
    <property type="evidence" value="ECO:0007669"/>
    <property type="project" value="InterPro"/>
</dbReference>
<keyword evidence="2" id="KW-0812">Transmembrane</keyword>
<name>A0A0F9MDU6_9ZZZZ</name>
<dbReference type="Pfam" id="PF07963">
    <property type="entry name" value="N_methyl"/>
    <property type="match status" value="1"/>
</dbReference>
<dbReference type="Gene3D" id="3.30.700.10">
    <property type="entry name" value="Glycoprotein, Type 4 Pilin"/>
    <property type="match status" value="1"/>
</dbReference>
<dbReference type="AlphaFoldDB" id="A0A0F9MDU6"/>
<dbReference type="SUPFAM" id="SSF54523">
    <property type="entry name" value="Pili subunits"/>
    <property type="match status" value="1"/>
</dbReference>